<keyword evidence="2" id="KW-1185">Reference proteome</keyword>
<sequence>MALNLHLLRIFYTVVETQSFSKAAEMLFISQPAVSKAVRELERQLDLALIERGARPVRGVHLTEAGRALHEHARSIFALERVALEDVRARVGLQRGSLTIGASTTVGGFWLPRYLSAFMRRFPEVPPDLRIGNTHTISQALLDCHLDLAVVEGSVEDPRIASTHWHDDALLLVAAAGSELVARRRVAPADLSANVWLLREPGSGTREVADRFLREHGVTPRHTVEIGSNAAIARVVAEGAGIALLPAMMVADLIALKRIMRVPYRKDESVSRPLFVLQLKDRPLSPAATAFRALLDQSPSARL</sequence>
<reference evidence="1" key="1">
    <citation type="submission" date="2019-05" db="EMBL/GenBank/DDBJ databases">
        <title>Revised genome assembly of Burkholderiaceae (previously Ralstonia) sp. PBA.</title>
        <authorList>
            <person name="Gan H.M."/>
        </authorList>
    </citation>
    <scope>NUCLEOTIDE SEQUENCE</scope>
    <source>
        <strain evidence="1">PBA</strain>
    </source>
</reference>
<organism evidence="1 2">
    <name type="scientific">Imbroritus primus</name>
    <dbReference type="NCBI Taxonomy" id="3058603"/>
    <lineage>
        <taxon>Bacteria</taxon>
        <taxon>Pseudomonadati</taxon>
        <taxon>Pseudomonadota</taxon>
        <taxon>Betaproteobacteria</taxon>
        <taxon>Burkholderiales</taxon>
        <taxon>Burkholderiaceae</taxon>
        <taxon>Imbroritus</taxon>
    </lineage>
</organism>
<dbReference type="Proteomes" id="UP000004277">
    <property type="component" value="Unassembled WGS sequence"/>
</dbReference>
<proteinExistence type="predicted"/>
<comment type="caution">
    <text evidence="1">The sequence shown here is derived from an EMBL/GenBank/DDBJ whole genome shotgun (WGS) entry which is preliminary data.</text>
</comment>
<gene>
    <name evidence="1" type="ORF">MW7_000835</name>
</gene>
<accession>A0ACD3SUG7</accession>
<protein>
    <submittedName>
        <fullName evidence="1">LysR family transcriptional regulator</fullName>
    </submittedName>
</protein>
<name>A0ACD3SUG7_9BURK</name>
<evidence type="ECO:0000313" key="1">
    <source>
        <dbReference type="EMBL" id="TMS59724.1"/>
    </source>
</evidence>
<dbReference type="EMBL" id="AKCV02000004">
    <property type="protein sequence ID" value="TMS59724.1"/>
    <property type="molecule type" value="Genomic_DNA"/>
</dbReference>
<evidence type="ECO:0000313" key="2">
    <source>
        <dbReference type="Proteomes" id="UP000004277"/>
    </source>
</evidence>